<accession>A0A5D4IEF0</accession>
<sequence length="55" mass="5531">MRTHRRTRRATARTGVALLAAVLLAGCGLSSSEPQPSATADGRPADASATPTPSA</sequence>
<feature type="region of interest" description="Disordered" evidence="1">
    <location>
        <begin position="28"/>
        <end position="55"/>
    </location>
</feature>
<feature type="compositionally biased region" description="Polar residues" evidence="1">
    <location>
        <begin position="29"/>
        <end position="38"/>
    </location>
</feature>
<keyword evidence="2" id="KW-0732">Signal</keyword>
<evidence type="ECO:0000256" key="2">
    <source>
        <dbReference type="SAM" id="SignalP"/>
    </source>
</evidence>
<evidence type="ECO:0000256" key="1">
    <source>
        <dbReference type="SAM" id="MobiDB-lite"/>
    </source>
</evidence>
<feature type="compositionally biased region" description="Low complexity" evidence="1">
    <location>
        <begin position="45"/>
        <end position="55"/>
    </location>
</feature>
<keyword evidence="4" id="KW-1185">Reference proteome</keyword>
<dbReference type="EMBL" id="VSZQ01000239">
    <property type="protein sequence ID" value="TYR51468.1"/>
    <property type="molecule type" value="Genomic_DNA"/>
</dbReference>
<feature type="signal peptide" evidence="2">
    <location>
        <begin position="1"/>
        <end position="25"/>
    </location>
</feature>
<gene>
    <name evidence="3" type="ORF">FY004_31460</name>
</gene>
<feature type="non-terminal residue" evidence="3">
    <location>
        <position position="55"/>
    </location>
</feature>
<reference evidence="3 4" key="1">
    <citation type="submission" date="2019-08" db="EMBL/GenBank/DDBJ databases">
        <title>Draft genome for granaticin producer strain Streptomyces parvus C05.</title>
        <authorList>
            <person name="Gonzalez-Pimentel J.L."/>
        </authorList>
    </citation>
    <scope>NUCLEOTIDE SEQUENCE [LARGE SCALE GENOMIC DNA]</scope>
    <source>
        <strain evidence="3 4">C05</strain>
    </source>
</reference>
<protein>
    <submittedName>
        <fullName evidence="3">Alpha/beta hydrolase</fullName>
    </submittedName>
</protein>
<proteinExistence type="predicted"/>
<feature type="chain" id="PRO_5039333723" evidence="2">
    <location>
        <begin position="26"/>
        <end position="55"/>
    </location>
</feature>
<dbReference type="GO" id="GO:0016787">
    <property type="term" value="F:hydrolase activity"/>
    <property type="evidence" value="ECO:0007669"/>
    <property type="project" value="UniProtKB-KW"/>
</dbReference>
<organism evidence="3 4">
    <name type="scientific">Streptomyces parvus</name>
    <dbReference type="NCBI Taxonomy" id="66428"/>
    <lineage>
        <taxon>Bacteria</taxon>
        <taxon>Bacillati</taxon>
        <taxon>Actinomycetota</taxon>
        <taxon>Actinomycetes</taxon>
        <taxon>Kitasatosporales</taxon>
        <taxon>Streptomycetaceae</taxon>
        <taxon>Streptomyces</taxon>
    </lineage>
</organism>
<comment type="caution">
    <text evidence="3">The sequence shown here is derived from an EMBL/GenBank/DDBJ whole genome shotgun (WGS) entry which is preliminary data.</text>
</comment>
<keyword evidence="3" id="KW-0378">Hydrolase</keyword>
<dbReference type="Proteomes" id="UP000323242">
    <property type="component" value="Unassembled WGS sequence"/>
</dbReference>
<dbReference type="PROSITE" id="PS51257">
    <property type="entry name" value="PROKAR_LIPOPROTEIN"/>
    <property type="match status" value="1"/>
</dbReference>
<evidence type="ECO:0000313" key="3">
    <source>
        <dbReference type="EMBL" id="TYR51468.1"/>
    </source>
</evidence>
<evidence type="ECO:0000313" key="4">
    <source>
        <dbReference type="Proteomes" id="UP000323242"/>
    </source>
</evidence>
<dbReference type="AlphaFoldDB" id="A0A5D4IEF0"/>
<name>A0A5D4IEF0_9ACTN</name>